<gene>
    <name evidence="12" type="ORF">L1049_027431</name>
</gene>
<dbReference type="CDD" id="cd03785">
    <property type="entry name" value="GT28_MurG"/>
    <property type="match status" value="1"/>
</dbReference>
<dbReference type="GO" id="GO:0051301">
    <property type="term" value="P:cell division"/>
    <property type="evidence" value="ECO:0007669"/>
    <property type="project" value="UniProtKB-KW"/>
</dbReference>
<keyword evidence="1" id="KW-1003">Cell membrane</keyword>
<dbReference type="Pfam" id="PF04101">
    <property type="entry name" value="Glyco_tran_28_C"/>
    <property type="match status" value="1"/>
</dbReference>
<feature type="domain" description="Glycosyltransferase family 28 N-terminal" evidence="10">
    <location>
        <begin position="121"/>
        <end position="261"/>
    </location>
</feature>
<evidence type="ECO:0000256" key="7">
    <source>
        <dbReference type="ARBA" id="ARBA00023136"/>
    </source>
</evidence>
<dbReference type="InterPro" id="IPR004276">
    <property type="entry name" value="GlycoTrans_28_N"/>
</dbReference>
<proteinExistence type="inferred from homology"/>
<dbReference type="PANTHER" id="PTHR21015">
    <property type="entry name" value="UDP-N-ACETYLGLUCOSAMINE--N-ACETYLMURAMYL-(PENTAPEPTIDE) PYROPHOSPHORYL-UNDECAPRENOL N-ACETYLGLUCOSAMINE TRANSFERASE 1"/>
    <property type="match status" value="1"/>
</dbReference>
<keyword evidence="9" id="KW-0961">Cell wall biogenesis/degradation</keyword>
<organism evidence="12 13">
    <name type="scientific">Liquidambar formosana</name>
    <name type="common">Formosan gum</name>
    <dbReference type="NCBI Taxonomy" id="63359"/>
    <lineage>
        <taxon>Eukaryota</taxon>
        <taxon>Viridiplantae</taxon>
        <taxon>Streptophyta</taxon>
        <taxon>Embryophyta</taxon>
        <taxon>Tracheophyta</taxon>
        <taxon>Spermatophyta</taxon>
        <taxon>Magnoliopsida</taxon>
        <taxon>eudicotyledons</taxon>
        <taxon>Gunneridae</taxon>
        <taxon>Pentapetalae</taxon>
        <taxon>Saxifragales</taxon>
        <taxon>Altingiaceae</taxon>
        <taxon>Liquidambar</taxon>
    </lineage>
</organism>
<evidence type="ECO:0000256" key="5">
    <source>
        <dbReference type="ARBA" id="ARBA00022960"/>
    </source>
</evidence>
<keyword evidence="2" id="KW-0132">Cell division</keyword>
<dbReference type="NCBIfam" id="TIGR01133">
    <property type="entry name" value="murG"/>
    <property type="match status" value="1"/>
</dbReference>
<evidence type="ECO:0000256" key="1">
    <source>
        <dbReference type="ARBA" id="ARBA00022475"/>
    </source>
</evidence>
<dbReference type="PANTHER" id="PTHR21015:SF22">
    <property type="entry name" value="GLYCOSYLTRANSFERASE"/>
    <property type="match status" value="1"/>
</dbReference>
<name>A0AAP0RHE8_LIQFO</name>
<dbReference type="GO" id="GO:0008360">
    <property type="term" value="P:regulation of cell shape"/>
    <property type="evidence" value="ECO:0007669"/>
    <property type="project" value="UniProtKB-KW"/>
</dbReference>
<evidence type="ECO:0000313" key="12">
    <source>
        <dbReference type="EMBL" id="KAK9277874.1"/>
    </source>
</evidence>
<dbReference type="HAMAP" id="MF_00033">
    <property type="entry name" value="MurG"/>
    <property type="match status" value="1"/>
</dbReference>
<dbReference type="AlphaFoldDB" id="A0AAP0RHE8"/>
<dbReference type="InterPro" id="IPR007235">
    <property type="entry name" value="Glyco_trans_28_C"/>
</dbReference>
<evidence type="ECO:0000313" key="13">
    <source>
        <dbReference type="Proteomes" id="UP001415857"/>
    </source>
</evidence>
<keyword evidence="7" id="KW-0472">Membrane</keyword>
<feature type="domain" description="Glycosyl transferase family 28 C-terminal" evidence="11">
    <location>
        <begin position="314"/>
        <end position="476"/>
    </location>
</feature>
<dbReference type="GO" id="GO:0071555">
    <property type="term" value="P:cell wall organization"/>
    <property type="evidence" value="ECO:0007669"/>
    <property type="project" value="UniProtKB-KW"/>
</dbReference>
<accession>A0AAP0RHE8</accession>
<dbReference type="Gene3D" id="3.40.50.2000">
    <property type="entry name" value="Glycogen Phosphorylase B"/>
    <property type="match status" value="2"/>
</dbReference>
<dbReference type="EMBL" id="JBBPBK010000009">
    <property type="protein sequence ID" value="KAK9277874.1"/>
    <property type="molecule type" value="Genomic_DNA"/>
</dbReference>
<dbReference type="Pfam" id="PF03033">
    <property type="entry name" value="Glyco_transf_28"/>
    <property type="match status" value="1"/>
</dbReference>
<evidence type="ECO:0000256" key="6">
    <source>
        <dbReference type="ARBA" id="ARBA00022984"/>
    </source>
</evidence>
<keyword evidence="5" id="KW-0133">Cell shape</keyword>
<comment type="caution">
    <text evidence="12">The sequence shown here is derived from an EMBL/GenBank/DDBJ whole genome shotgun (WGS) entry which is preliminary data.</text>
</comment>
<keyword evidence="3" id="KW-0328">Glycosyltransferase</keyword>
<keyword evidence="6" id="KW-0573">Peptidoglycan synthesis</keyword>
<evidence type="ECO:0000256" key="9">
    <source>
        <dbReference type="ARBA" id="ARBA00023316"/>
    </source>
</evidence>
<keyword evidence="4" id="KW-0808">Transferase</keyword>
<sequence>MLCLATVLPFPNLEWPPQRGVVEFVRVRVRVVERESDQTLKLTNAFAKASPSPLMATTISHLSLPPKFPHFQNCSSLHNSSSLLPFPPQPRNLRVFCCLVSNQSNDQTAITRAEPGSDLRIVFAAGGTSGHISPAIAIADELKILNPNTQILFLGTPNGMESTAIPSAGYEFASFSAVRLARPFISPRNLFLPYRLIKSMIECWRQLRDFDPHIVVGTGGYVSFPVCLVAALKGLKLVIQEQNSVPGIANRVLSLFADVVFVAFNSTIECFPKNKCVVYGNPIRLSLRQHVSKALARLHFFPSSSRIGDSEAKVVLFLGGSLGANAINIALLNLYYEMLLEHKTMFIIWQTGVESFDEMDNLVKSHPHLFLTPFLHSMDLAYAAADLIVSRAGAMTCSEILATGKPSILIPSPNVAEGHQFRNASLMADLTGSRVITEDELDSTTLGIAIEETLEDASQMAAMCERALKAARPNAAAEIAQHILSLVKLSTVEEKK</sequence>
<evidence type="ECO:0008006" key="14">
    <source>
        <dbReference type="Google" id="ProtNLM"/>
    </source>
</evidence>
<protein>
    <recommendedName>
        <fullName evidence="14">Undecaprenyldiphospho-muramoylpentapeptide beta-N-acetylglucosaminyltransferase</fullName>
    </recommendedName>
</protein>
<evidence type="ECO:0000256" key="8">
    <source>
        <dbReference type="ARBA" id="ARBA00023306"/>
    </source>
</evidence>
<reference evidence="12 13" key="1">
    <citation type="journal article" date="2024" name="Plant J.">
        <title>Genome sequences and population genomics reveal climatic adaptation and genomic divergence between two closely related sweetgum species.</title>
        <authorList>
            <person name="Xu W.Q."/>
            <person name="Ren C.Q."/>
            <person name="Zhang X.Y."/>
            <person name="Comes H.P."/>
            <person name="Liu X.H."/>
            <person name="Li Y.G."/>
            <person name="Kettle C.J."/>
            <person name="Jalonen R."/>
            <person name="Gaisberger H."/>
            <person name="Ma Y.Z."/>
            <person name="Qiu Y.X."/>
        </authorList>
    </citation>
    <scope>NUCLEOTIDE SEQUENCE [LARGE SCALE GENOMIC DNA]</scope>
    <source>
        <strain evidence="12">Hangzhou</strain>
    </source>
</reference>
<evidence type="ECO:0000256" key="3">
    <source>
        <dbReference type="ARBA" id="ARBA00022676"/>
    </source>
</evidence>
<dbReference type="SUPFAM" id="SSF53756">
    <property type="entry name" value="UDP-Glycosyltransferase/glycogen phosphorylase"/>
    <property type="match status" value="1"/>
</dbReference>
<keyword evidence="8" id="KW-0131">Cell cycle</keyword>
<evidence type="ECO:0000259" key="11">
    <source>
        <dbReference type="Pfam" id="PF04101"/>
    </source>
</evidence>
<dbReference type="Proteomes" id="UP001415857">
    <property type="component" value="Unassembled WGS sequence"/>
</dbReference>
<dbReference type="GO" id="GO:0005975">
    <property type="term" value="P:carbohydrate metabolic process"/>
    <property type="evidence" value="ECO:0007669"/>
    <property type="project" value="InterPro"/>
</dbReference>
<dbReference type="InterPro" id="IPR006009">
    <property type="entry name" value="GlcNAc_MurG"/>
</dbReference>
<dbReference type="GO" id="GO:0050511">
    <property type="term" value="F:undecaprenyldiphospho-muramoylpentapeptide beta-N-acetylglucosaminyltransferase activity"/>
    <property type="evidence" value="ECO:0007669"/>
    <property type="project" value="InterPro"/>
</dbReference>
<evidence type="ECO:0000256" key="4">
    <source>
        <dbReference type="ARBA" id="ARBA00022679"/>
    </source>
</evidence>
<evidence type="ECO:0000259" key="10">
    <source>
        <dbReference type="Pfam" id="PF03033"/>
    </source>
</evidence>
<evidence type="ECO:0000256" key="2">
    <source>
        <dbReference type="ARBA" id="ARBA00022618"/>
    </source>
</evidence>
<keyword evidence="13" id="KW-1185">Reference proteome</keyword>